<dbReference type="InterPro" id="IPR016032">
    <property type="entry name" value="Sig_transdc_resp-reg_C-effctor"/>
</dbReference>
<dbReference type="GO" id="GO:0003677">
    <property type="term" value="F:DNA binding"/>
    <property type="evidence" value="ECO:0007669"/>
    <property type="project" value="InterPro"/>
</dbReference>
<name>V2XPA0_9FIRM</name>
<evidence type="ECO:0000259" key="1">
    <source>
        <dbReference type="SMART" id="SM01043"/>
    </source>
</evidence>
<dbReference type="PANTHER" id="PTHR35807">
    <property type="entry name" value="TRANSCRIPTIONAL REGULATOR REDD-RELATED"/>
    <property type="match status" value="1"/>
</dbReference>
<accession>V2XPA0</accession>
<dbReference type="STRING" id="592026.GCWU0000282_000727"/>
<sequence>METIRISVLGKFSIEYNGNIVSDDLNRSRKMWNLLAFIVMNHDTAITQSRFIDSLWSDDNSNPINALKTQLFRTREMLKPLKLGGEGCILSSRGAYSWNSEYDIILDAELFEELVNDAENPLLSNQERINKYLEALELYKGDFIPKLSGEVWTIPISARYHSIYLESVKKLCVLLEDENDSDTIIKVILKAIEIDNLDEKLHCLLIMAYIRCDRYKDALDHYDSATNILYRNLGVNPSAELRTLYSQIMDTQKALETDLAIIQEHLMENSLDEGAFFCEYGYFVKTYQLTKRRLERLGLSTYLCLVTLQTDRGQSPDLTKLDGYMSKLLAVLNLSLRTGDVISKYSGAQYILMLPCVNFENADMVMNRILSNYKKKFRTDKVILNYKIKEV</sequence>
<proteinExistence type="predicted"/>
<dbReference type="Pfam" id="PF03704">
    <property type="entry name" value="BTAD"/>
    <property type="match status" value="1"/>
</dbReference>
<dbReference type="Proteomes" id="UP000018227">
    <property type="component" value="Unassembled WGS sequence"/>
</dbReference>
<dbReference type="SMART" id="SM01043">
    <property type="entry name" value="BTAD"/>
    <property type="match status" value="1"/>
</dbReference>
<dbReference type="HOGENOM" id="CLU_054920_0_0_9"/>
<dbReference type="GO" id="GO:0006355">
    <property type="term" value="P:regulation of DNA-templated transcription"/>
    <property type="evidence" value="ECO:0007669"/>
    <property type="project" value="InterPro"/>
</dbReference>
<dbReference type="InterPro" id="IPR051677">
    <property type="entry name" value="AfsR-DnrI-RedD_regulator"/>
</dbReference>
<evidence type="ECO:0000313" key="2">
    <source>
        <dbReference type="EMBL" id="ESL04009.1"/>
    </source>
</evidence>
<dbReference type="RefSeq" id="WP_023353617.1">
    <property type="nucleotide sequence ID" value="NZ_KI535366.1"/>
</dbReference>
<organism evidence="2 3">
    <name type="scientific">Catonella morbi ATCC 51271</name>
    <dbReference type="NCBI Taxonomy" id="592026"/>
    <lineage>
        <taxon>Bacteria</taxon>
        <taxon>Bacillati</taxon>
        <taxon>Bacillota</taxon>
        <taxon>Clostridia</taxon>
        <taxon>Lachnospirales</taxon>
        <taxon>Lachnospiraceae</taxon>
        <taxon>Catonella</taxon>
    </lineage>
</organism>
<feature type="domain" description="Bacterial transcriptional activator" evidence="1">
    <location>
        <begin position="106"/>
        <end position="249"/>
    </location>
</feature>
<reference evidence="2 3" key="1">
    <citation type="submission" date="2013-06" db="EMBL/GenBank/DDBJ databases">
        <authorList>
            <person name="Weinstock G."/>
            <person name="Sodergren E."/>
            <person name="Clifton S."/>
            <person name="Fulton L."/>
            <person name="Fulton B."/>
            <person name="Courtney L."/>
            <person name="Fronick C."/>
            <person name="Harrison M."/>
            <person name="Strong C."/>
            <person name="Farmer C."/>
            <person name="Delahaunty K."/>
            <person name="Markovic C."/>
            <person name="Hall O."/>
            <person name="Minx P."/>
            <person name="Tomlinson C."/>
            <person name="Mitreva M."/>
            <person name="Nelson J."/>
            <person name="Hou S."/>
            <person name="Wollam A."/>
            <person name="Pepin K.H."/>
            <person name="Johnson M."/>
            <person name="Bhonagiri V."/>
            <person name="Nash W.E."/>
            <person name="Warren W."/>
            <person name="Chinwalla A."/>
            <person name="Mardis E.R."/>
            <person name="Wilson R.K."/>
        </authorList>
    </citation>
    <scope>NUCLEOTIDE SEQUENCE [LARGE SCALE GENOMIC DNA]</scope>
    <source>
        <strain evidence="2 3">ATCC 51271</strain>
    </source>
</reference>
<dbReference type="InterPro" id="IPR036388">
    <property type="entry name" value="WH-like_DNA-bd_sf"/>
</dbReference>
<dbReference type="EMBL" id="ACIL03000006">
    <property type="protein sequence ID" value="ESL04009.1"/>
    <property type="molecule type" value="Genomic_DNA"/>
</dbReference>
<dbReference type="AlphaFoldDB" id="V2XPA0"/>
<gene>
    <name evidence="2" type="ORF">GCWU0000282_000727</name>
</gene>
<dbReference type="Gene3D" id="1.10.10.10">
    <property type="entry name" value="Winged helix-like DNA-binding domain superfamily/Winged helix DNA-binding domain"/>
    <property type="match status" value="1"/>
</dbReference>
<dbReference type="Gene3D" id="1.25.40.10">
    <property type="entry name" value="Tetratricopeptide repeat domain"/>
    <property type="match status" value="1"/>
</dbReference>
<evidence type="ECO:0000313" key="3">
    <source>
        <dbReference type="Proteomes" id="UP000018227"/>
    </source>
</evidence>
<dbReference type="eggNOG" id="COG3629">
    <property type="taxonomic scope" value="Bacteria"/>
</dbReference>
<protein>
    <submittedName>
        <fullName evidence="2">Bacterial transcriptional activator domain protein</fullName>
    </submittedName>
</protein>
<dbReference type="InterPro" id="IPR011990">
    <property type="entry name" value="TPR-like_helical_dom_sf"/>
</dbReference>
<keyword evidence="3" id="KW-1185">Reference proteome</keyword>
<dbReference type="SUPFAM" id="SSF48452">
    <property type="entry name" value="TPR-like"/>
    <property type="match status" value="1"/>
</dbReference>
<comment type="caution">
    <text evidence="2">The sequence shown here is derived from an EMBL/GenBank/DDBJ whole genome shotgun (WGS) entry which is preliminary data.</text>
</comment>
<dbReference type="OrthoDB" id="142950at2"/>
<dbReference type="InterPro" id="IPR005158">
    <property type="entry name" value="BTAD"/>
</dbReference>
<dbReference type="SUPFAM" id="SSF46894">
    <property type="entry name" value="C-terminal effector domain of the bipartite response regulators"/>
    <property type="match status" value="1"/>
</dbReference>